<keyword evidence="2" id="KW-1185">Reference proteome</keyword>
<dbReference type="KEGG" id="carl:PXC00_05795"/>
<reference evidence="2" key="3">
    <citation type="submission" date="2024-06" db="EMBL/GenBank/DDBJ databases">
        <authorList>
            <person name="Zeng C."/>
        </authorList>
    </citation>
    <scope>NUCLEOTIDE SEQUENCE [LARGE SCALE GENOMIC DNA]</scope>
    <source>
        <strain evidence="2">ZCY20-5</strain>
    </source>
</reference>
<reference evidence="2" key="1">
    <citation type="submission" date="2024-06" db="EMBL/GenBank/DDBJ databases">
        <title>Caproicibacterium argilliputei sp. nov, a novel caproic acid producing anaerobic bacterium isolated from pit mud.</title>
        <authorList>
            <person name="Zeng C."/>
        </authorList>
    </citation>
    <scope>NUCLEOTIDE SEQUENCE [LARGE SCALE GENOMIC DNA]</scope>
    <source>
        <strain evidence="2">ZCY20-5</strain>
    </source>
</reference>
<dbReference type="Proteomes" id="UP001300604">
    <property type="component" value="Chromosome"/>
</dbReference>
<evidence type="ECO:0000313" key="1">
    <source>
        <dbReference type="EMBL" id="WOC33711.1"/>
    </source>
</evidence>
<proteinExistence type="predicted"/>
<gene>
    <name evidence="1" type="ORF">PXC00_05795</name>
</gene>
<evidence type="ECO:0000313" key="2">
    <source>
        <dbReference type="Proteomes" id="UP001300604"/>
    </source>
</evidence>
<dbReference type="EMBL" id="CP135996">
    <property type="protein sequence ID" value="WOC33711.1"/>
    <property type="molecule type" value="Genomic_DNA"/>
</dbReference>
<dbReference type="AlphaFoldDB" id="A0AA97DE28"/>
<reference evidence="1 2" key="2">
    <citation type="submission" date="2024-06" db="EMBL/GenBank/DDBJ databases">
        <title>Caproicibacterium argilliputei sp. nov, a novel caproic acid producing anaerobic bacterium isolated from pit mud.</title>
        <authorList>
            <person name="Xia S."/>
        </authorList>
    </citation>
    <scope>NUCLEOTIDE SEQUENCE [LARGE SCALE GENOMIC DNA]</scope>
    <source>
        <strain evidence="1 2">ZCY20-5</strain>
    </source>
</reference>
<dbReference type="RefSeq" id="WP_275845853.1">
    <property type="nucleotide sequence ID" value="NZ_CP135996.1"/>
</dbReference>
<organism evidence="1 2">
    <name type="scientific">Caproicibacterium argilliputei</name>
    <dbReference type="NCBI Taxonomy" id="3030016"/>
    <lineage>
        <taxon>Bacteria</taxon>
        <taxon>Bacillati</taxon>
        <taxon>Bacillota</taxon>
        <taxon>Clostridia</taxon>
        <taxon>Eubacteriales</taxon>
        <taxon>Oscillospiraceae</taxon>
        <taxon>Caproicibacterium</taxon>
    </lineage>
</organism>
<protein>
    <submittedName>
        <fullName evidence="1">Uncharacterized protein</fullName>
    </submittedName>
</protein>
<accession>A0AA97DE28</accession>
<name>A0AA97DE28_9FIRM</name>
<sequence>MEVWEDAALEAEEESVWETLLAEEEALAAADDGRELLLGVLLGLAGFEVSGQLEETDSLELAELEAADAEDVLAAFEEADLEAGRTSVQEEVLVWAAAELATDAAGCSADCERAVPPAIRLASKDARIANSLKCMVVVSFSKFLAGYKYVIFFAIMLPLEGKASNAQILEGCFVQASTSVSK</sequence>